<keyword evidence="7" id="KW-0966">Cell projection</keyword>
<dbReference type="GO" id="GO:0008017">
    <property type="term" value="F:microtubule binding"/>
    <property type="evidence" value="ECO:0007669"/>
    <property type="project" value="InterPro"/>
</dbReference>
<feature type="coiled-coil region" evidence="10">
    <location>
        <begin position="581"/>
        <end position="640"/>
    </location>
</feature>
<feature type="region of interest" description="Disordered" evidence="11">
    <location>
        <begin position="137"/>
        <end position="484"/>
    </location>
</feature>
<dbReference type="Pfam" id="PF17749">
    <property type="entry name" value="MIP-T3_C"/>
    <property type="match status" value="1"/>
</dbReference>
<evidence type="ECO:0000256" key="6">
    <source>
        <dbReference type="ARBA" id="ARBA00023212"/>
    </source>
</evidence>
<gene>
    <name evidence="14" type="ORF">chiPu_0015451</name>
</gene>
<feature type="compositionally biased region" description="Basic and acidic residues" evidence="11">
    <location>
        <begin position="147"/>
        <end position="332"/>
    </location>
</feature>
<evidence type="ECO:0000259" key="13">
    <source>
        <dbReference type="Pfam" id="PF17749"/>
    </source>
</evidence>
<accession>A0A401T2S5</accession>
<dbReference type="OrthoDB" id="10258914at2759"/>
<evidence type="ECO:0000259" key="12">
    <source>
        <dbReference type="Pfam" id="PF10243"/>
    </source>
</evidence>
<evidence type="ECO:0000313" key="14">
    <source>
        <dbReference type="EMBL" id="GCC36951.1"/>
    </source>
</evidence>
<evidence type="ECO:0000256" key="10">
    <source>
        <dbReference type="SAM" id="Coils"/>
    </source>
</evidence>
<dbReference type="STRING" id="137246.A0A401T2S5"/>
<dbReference type="GO" id="GO:0036064">
    <property type="term" value="C:ciliary basal body"/>
    <property type="evidence" value="ECO:0007669"/>
    <property type="project" value="TreeGrafter"/>
</dbReference>
<evidence type="ECO:0000256" key="3">
    <source>
        <dbReference type="ARBA" id="ARBA00022490"/>
    </source>
</evidence>
<sequence length="668" mass="77016">MSSPFVKRTQDTLGKVIKKPPLTEKLLSKPPFRYLHDIFTEVIRTTGFLKGLYTEFEMKSDNVKDKDAKITFLQKAIDVVMMVSGDSLSVKPARVVAGHEPEKTNELLQTIAKCCLNKFSSDESVRKVLAGEKVDLKSKALSSSKSQGKENREKKDDERKRQKDKEQEERDENAIKHISGDRKEKEQGKPMDKERDRHKDGDRREKVKDQEKDRARTKERDQEIHKNRGDGEKVEKDKNREGEKMEKDKIRGDGEKDKERSKERERNREKVREKRQRDKEREHLKDHSRDQEVEREKAKEQERTERKPKVAAEEKPHKQPPEMMKKDNKIDIDQEAENPVRIPRPSSAKGQRRKPKSGIEEEERESKTSVSQQEVLEQNPEKDTIINQLDESDAEAELEAAHNSIERKHTAEVNGEILDELSTQVAQSKRLPRPGSARPAPPRVKKQESPDSPSERIGSAKPVTNLIVDKGKNVEEEEDDDEQFVVEEAVSQLPDMPEMEPATVVDLHGSEDHGVLVRKILETKKDYESSKSVTKSKDHEKTIISETAKKKERELVAKEIEKLRTSIQTLCRSALPLGKIMDYIQEDMDSMQNELSMWRKENKMHAESLLREQSITDTAVEPLKTELAELEQLIKDQQDKNCAVKANILKNEDKIQKMISSINFSSRS</sequence>
<dbReference type="InterPro" id="IPR040468">
    <property type="entry name" value="TRAF3IP1_N"/>
</dbReference>
<evidence type="ECO:0000256" key="8">
    <source>
        <dbReference type="ARBA" id="ARBA00043971"/>
    </source>
</evidence>
<dbReference type="PANTHER" id="PTHR31363:SF0">
    <property type="entry name" value="TRAF3-INTERACTING PROTEIN 1"/>
    <property type="match status" value="1"/>
</dbReference>
<evidence type="ECO:0000256" key="9">
    <source>
        <dbReference type="ARBA" id="ARBA00070492"/>
    </source>
</evidence>
<dbReference type="GO" id="GO:0060271">
    <property type="term" value="P:cilium assembly"/>
    <property type="evidence" value="ECO:0007669"/>
    <property type="project" value="TreeGrafter"/>
</dbReference>
<evidence type="ECO:0000256" key="4">
    <source>
        <dbReference type="ARBA" id="ARBA00022794"/>
    </source>
</evidence>
<evidence type="ECO:0000256" key="11">
    <source>
        <dbReference type="SAM" id="MobiDB-lite"/>
    </source>
</evidence>
<evidence type="ECO:0000256" key="5">
    <source>
        <dbReference type="ARBA" id="ARBA00023054"/>
    </source>
</evidence>
<dbReference type="GO" id="GO:0048513">
    <property type="term" value="P:animal organ development"/>
    <property type="evidence" value="ECO:0007669"/>
    <property type="project" value="UniProtKB-ARBA"/>
</dbReference>
<dbReference type="GO" id="GO:0030992">
    <property type="term" value="C:intraciliary transport particle B"/>
    <property type="evidence" value="ECO:0007669"/>
    <property type="project" value="TreeGrafter"/>
</dbReference>
<dbReference type="AlphaFoldDB" id="A0A401T2S5"/>
<dbReference type="Proteomes" id="UP000287033">
    <property type="component" value="Unassembled WGS sequence"/>
</dbReference>
<dbReference type="InterPro" id="IPR018799">
    <property type="entry name" value="TRAF3IP1"/>
</dbReference>
<organism evidence="14 15">
    <name type="scientific">Chiloscyllium punctatum</name>
    <name type="common">Brownbanded bambooshark</name>
    <name type="synonym">Hemiscyllium punctatum</name>
    <dbReference type="NCBI Taxonomy" id="137246"/>
    <lineage>
        <taxon>Eukaryota</taxon>
        <taxon>Metazoa</taxon>
        <taxon>Chordata</taxon>
        <taxon>Craniata</taxon>
        <taxon>Vertebrata</taxon>
        <taxon>Chondrichthyes</taxon>
        <taxon>Elasmobranchii</taxon>
        <taxon>Galeomorphii</taxon>
        <taxon>Galeoidea</taxon>
        <taxon>Orectolobiformes</taxon>
        <taxon>Hemiscylliidae</taxon>
        <taxon>Chiloscyllium</taxon>
    </lineage>
</organism>
<name>A0A401T2S5_CHIPU</name>
<keyword evidence="5 10" id="KW-0175">Coiled coil</keyword>
<dbReference type="GO" id="GO:0048731">
    <property type="term" value="P:system development"/>
    <property type="evidence" value="ECO:0007669"/>
    <property type="project" value="UniProtKB-ARBA"/>
</dbReference>
<dbReference type="Pfam" id="PF10243">
    <property type="entry name" value="MIP-T3"/>
    <property type="match status" value="1"/>
</dbReference>
<comment type="caution">
    <text evidence="14">The sequence shown here is derived from an EMBL/GenBank/DDBJ whole genome shotgun (WGS) entry which is preliminary data.</text>
</comment>
<keyword evidence="6" id="KW-0206">Cytoskeleton</keyword>
<dbReference type="GO" id="GO:0005930">
    <property type="term" value="C:axoneme"/>
    <property type="evidence" value="ECO:0007669"/>
    <property type="project" value="UniProtKB-SubCell"/>
</dbReference>
<dbReference type="PANTHER" id="PTHR31363">
    <property type="entry name" value="TRAF3-INTERACTING PROTEIN 1"/>
    <property type="match status" value="1"/>
</dbReference>
<evidence type="ECO:0000256" key="1">
    <source>
        <dbReference type="ARBA" id="ARBA00004120"/>
    </source>
</evidence>
<feature type="domain" description="TRAF3-interacting protein 1 N-terminal" evidence="12">
    <location>
        <begin position="5"/>
        <end position="116"/>
    </location>
</feature>
<keyword evidence="4" id="KW-0970">Cilium biogenesis/degradation</keyword>
<dbReference type="GO" id="GO:0042073">
    <property type="term" value="P:intraciliary transport"/>
    <property type="evidence" value="ECO:0007669"/>
    <property type="project" value="TreeGrafter"/>
</dbReference>
<keyword evidence="3" id="KW-0963">Cytoplasm</keyword>
<comment type="similarity">
    <text evidence="8">Belongs to the TRAF3IP1 family.</text>
</comment>
<dbReference type="OMA" id="FRFLMDV"/>
<dbReference type="GO" id="GO:0070507">
    <property type="term" value="P:regulation of microtubule cytoskeleton organization"/>
    <property type="evidence" value="ECO:0007669"/>
    <property type="project" value="TreeGrafter"/>
</dbReference>
<evidence type="ECO:0000256" key="7">
    <source>
        <dbReference type="ARBA" id="ARBA00023273"/>
    </source>
</evidence>
<feature type="compositionally biased region" description="Acidic residues" evidence="11">
    <location>
        <begin position="475"/>
        <end position="484"/>
    </location>
</feature>
<protein>
    <recommendedName>
        <fullName evidence="9">TRAF3-interacting protein 1</fullName>
    </recommendedName>
</protein>
<dbReference type="InterPro" id="IPR042576">
    <property type="entry name" value="TRAF3IP1_N_sf"/>
</dbReference>
<dbReference type="EMBL" id="BEZZ01000917">
    <property type="protein sequence ID" value="GCC36951.1"/>
    <property type="molecule type" value="Genomic_DNA"/>
</dbReference>
<dbReference type="FunFam" id="1.10.418.50:FF:000001">
    <property type="entry name" value="TRAF3-interacting protein 1 isoform X1"/>
    <property type="match status" value="1"/>
</dbReference>
<proteinExistence type="inferred from homology"/>
<comment type="subcellular location">
    <subcellularLocation>
        <location evidence="2">Cytoplasm</location>
        <location evidence="2">Cytoskeleton</location>
        <location evidence="2">Cilium axoneme</location>
    </subcellularLocation>
    <subcellularLocation>
        <location evidence="1">Cytoplasm</location>
        <location evidence="1">Cytoskeleton</location>
        <location evidence="1">Cilium basal body</location>
    </subcellularLocation>
</comment>
<feature type="domain" description="TRAF3-interacting protein 1 C-terminal" evidence="13">
    <location>
        <begin position="510"/>
        <end position="662"/>
    </location>
</feature>
<evidence type="ECO:0000313" key="15">
    <source>
        <dbReference type="Proteomes" id="UP000287033"/>
    </source>
</evidence>
<keyword evidence="15" id="KW-1185">Reference proteome</keyword>
<reference evidence="14 15" key="1">
    <citation type="journal article" date="2018" name="Nat. Ecol. Evol.">
        <title>Shark genomes provide insights into elasmobranch evolution and the origin of vertebrates.</title>
        <authorList>
            <person name="Hara Y"/>
            <person name="Yamaguchi K"/>
            <person name="Onimaru K"/>
            <person name="Kadota M"/>
            <person name="Koyanagi M"/>
            <person name="Keeley SD"/>
            <person name="Tatsumi K"/>
            <person name="Tanaka K"/>
            <person name="Motone F"/>
            <person name="Kageyama Y"/>
            <person name="Nozu R"/>
            <person name="Adachi N"/>
            <person name="Nishimura O"/>
            <person name="Nakagawa R"/>
            <person name="Tanegashima C"/>
            <person name="Kiyatake I"/>
            <person name="Matsumoto R"/>
            <person name="Murakumo K"/>
            <person name="Nishida K"/>
            <person name="Terakita A"/>
            <person name="Kuratani S"/>
            <person name="Sato K"/>
            <person name="Hyodo S Kuraku.S."/>
        </authorList>
    </citation>
    <scope>NUCLEOTIDE SEQUENCE [LARGE SCALE GENOMIC DNA]</scope>
</reference>
<evidence type="ECO:0000256" key="2">
    <source>
        <dbReference type="ARBA" id="ARBA00004430"/>
    </source>
</evidence>
<dbReference type="Gene3D" id="1.10.418.50">
    <property type="entry name" value="Microtubule-binding protein MIP-T3"/>
    <property type="match status" value="1"/>
</dbReference>
<dbReference type="InterPro" id="IPR041476">
    <property type="entry name" value="TRAF3IP1_C"/>
</dbReference>